<sequence length="142" mass="15067">MLQILSSLTLVTRMDWESDTWILLSGVTGTWVSPAGDDNCEKPTAGDFAFPIWSESNRDGSAGFSPDIHSTGKVTLIYGKLRGVTDQFVATPTVGAALYVDATGKLTVTSSGDAVVIARCTKPSHSTTYLGQGFTAIEFVTI</sequence>
<gene>
    <name evidence="1" type="ORF">LCGC14_1399920</name>
</gene>
<proteinExistence type="predicted"/>
<evidence type="ECO:0000313" key="1">
    <source>
        <dbReference type="EMBL" id="KKM74480.1"/>
    </source>
</evidence>
<accession>A0A0F9MCY4</accession>
<reference evidence="1" key="1">
    <citation type="journal article" date="2015" name="Nature">
        <title>Complex archaea that bridge the gap between prokaryotes and eukaryotes.</title>
        <authorList>
            <person name="Spang A."/>
            <person name="Saw J.H."/>
            <person name="Jorgensen S.L."/>
            <person name="Zaremba-Niedzwiedzka K."/>
            <person name="Martijn J."/>
            <person name="Lind A.E."/>
            <person name="van Eijk R."/>
            <person name="Schleper C."/>
            <person name="Guy L."/>
            <person name="Ettema T.J."/>
        </authorList>
    </citation>
    <scope>NUCLEOTIDE SEQUENCE</scope>
</reference>
<protein>
    <submittedName>
        <fullName evidence="1">Uncharacterized protein</fullName>
    </submittedName>
</protein>
<organism evidence="1">
    <name type="scientific">marine sediment metagenome</name>
    <dbReference type="NCBI Taxonomy" id="412755"/>
    <lineage>
        <taxon>unclassified sequences</taxon>
        <taxon>metagenomes</taxon>
        <taxon>ecological metagenomes</taxon>
    </lineage>
</organism>
<name>A0A0F9MCY4_9ZZZZ</name>
<dbReference type="EMBL" id="LAZR01009133">
    <property type="protein sequence ID" value="KKM74480.1"/>
    <property type="molecule type" value="Genomic_DNA"/>
</dbReference>
<comment type="caution">
    <text evidence="1">The sequence shown here is derived from an EMBL/GenBank/DDBJ whole genome shotgun (WGS) entry which is preliminary data.</text>
</comment>
<dbReference type="AlphaFoldDB" id="A0A0F9MCY4"/>